<dbReference type="InterPro" id="IPR007197">
    <property type="entry name" value="rSAM"/>
</dbReference>
<evidence type="ECO:0000256" key="9">
    <source>
        <dbReference type="ARBA" id="ARBA00023186"/>
    </source>
</evidence>
<evidence type="ECO:0000256" key="4">
    <source>
        <dbReference type="ARBA" id="ARBA00022617"/>
    </source>
</evidence>
<dbReference type="Proteomes" id="UP001317705">
    <property type="component" value="Chromosome"/>
</dbReference>
<dbReference type="SFLD" id="SFLDG01065">
    <property type="entry name" value="anaerobic_coproporphyrinogen-I"/>
    <property type="match status" value="1"/>
</dbReference>
<organism evidence="12 13">
    <name type="scientific">Geotalea uraniireducens</name>
    <dbReference type="NCBI Taxonomy" id="351604"/>
    <lineage>
        <taxon>Bacteria</taxon>
        <taxon>Pseudomonadati</taxon>
        <taxon>Thermodesulfobacteriota</taxon>
        <taxon>Desulfuromonadia</taxon>
        <taxon>Geobacterales</taxon>
        <taxon>Geobacteraceae</taxon>
        <taxon>Geotalea</taxon>
    </lineage>
</organism>
<keyword evidence="10" id="KW-0963">Cytoplasm</keyword>
<proteinExistence type="inferred from homology"/>
<dbReference type="SFLD" id="SFLDF00288">
    <property type="entry name" value="HemN-like__clustered_with_nucl"/>
    <property type="match status" value="1"/>
</dbReference>
<keyword evidence="13" id="KW-1185">Reference proteome</keyword>
<protein>
    <recommendedName>
        <fullName evidence="3 10">Heme chaperone HemW</fullName>
    </recommendedName>
</protein>
<dbReference type="SFLD" id="SFLDF00562">
    <property type="entry name" value="HemN-like__clustered_with_heat"/>
    <property type="match status" value="1"/>
</dbReference>
<dbReference type="PANTHER" id="PTHR13932">
    <property type="entry name" value="COPROPORPHYRINIGEN III OXIDASE"/>
    <property type="match status" value="1"/>
</dbReference>
<dbReference type="SFLD" id="SFLDG01082">
    <property type="entry name" value="B12-binding_domain_containing"/>
    <property type="match status" value="1"/>
</dbReference>
<evidence type="ECO:0000313" key="13">
    <source>
        <dbReference type="Proteomes" id="UP001317705"/>
    </source>
</evidence>
<evidence type="ECO:0000256" key="3">
    <source>
        <dbReference type="ARBA" id="ARBA00017228"/>
    </source>
</evidence>
<keyword evidence="8 10" id="KW-0411">Iron-sulfur</keyword>
<evidence type="ECO:0000256" key="6">
    <source>
        <dbReference type="ARBA" id="ARBA00022723"/>
    </source>
</evidence>
<dbReference type="Gene3D" id="3.20.20.70">
    <property type="entry name" value="Aldolase class I"/>
    <property type="match status" value="1"/>
</dbReference>
<gene>
    <name evidence="12" type="primary">hemN</name>
    <name evidence="12" type="ORF">GURASL_00340</name>
</gene>
<feature type="domain" description="Radical SAM core" evidence="11">
    <location>
        <begin position="1"/>
        <end position="234"/>
    </location>
</feature>
<dbReference type="CDD" id="cd01335">
    <property type="entry name" value="Radical_SAM"/>
    <property type="match status" value="1"/>
</dbReference>
<comment type="subcellular location">
    <subcellularLocation>
        <location evidence="10">Cytoplasm</location>
    </subcellularLocation>
</comment>
<dbReference type="PANTHER" id="PTHR13932:SF5">
    <property type="entry name" value="RADICAL S-ADENOSYL METHIONINE DOMAIN-CONTAINING PROTEIN 1, MITOCHONDRIAL"/>
    <property type="match status" value="1"/>
</dbReference>
<dbReference type="InterPro" id="IPR034505">
    <property type="entry name" value="Coproporphyrinogen-III_oxidase"/>
</dbReference>
<comment type="function">
    <text evidence="10">Probably acts as a heme chaperone, transferring heme to an unknown acceptor. Binds one molecule of heme per monomer, possibly covalently. Binds 1 [4Fe-4S] cluster. The cluster is coordinated with 3 cysteines and an exchangeable S-adenosyl-L-methionine.</text>
</comment>
<dbReference type="InterPro" id="IPR058240">
    <property type="entry name" value="rSAM_sf"/>
</dbReference>
<evidence type="ECO:0000256" key="5">
    <source>
        <dbReference type="ARBA" id="ARBA00022691"/>
    </source>
</evidence>
<keyword evidence="5 10" id="KW-0949">S-adenosyl-L-methionine</keyword>
<dbReference type="SMART" id="SM00729">
    <property type="entry name" value="Elp3"/>
    <property type="match status" value="1"/>
</dbReference>
<dbReference type="RefSeq" id="WP_282001059.1">
    <property type="nucleotide sequence ID" value="NZ_AP027151.1"/>
</dbReference>
<keyword evidence="10" id="KW-0004">4Fe-4S</keyword>
<evidence type="ECO:0000256" key="10">
    <source>
        <dbReference type="RuleBase" id="RU364116"/>
    </source>
</evidence>
<evidence type="ECO:0000259" key="11">
    <source>
        <dbReference type="PROSITE" id="PS51918"/>
    </source>
</evidence>
<dbReference type="EMBL" id="AP027151">
    <property type="protein sequence ID" value="BDV41111.1"/>
    <property type="molecule type" value="Genomic_DNA"/>
</dbReference>
<sequence length="381" mass="42359">MPLSLYIHVPFCVRKCGYCSFVSTATPLLEFEEYVSLLVTELELRSAALLRDFRVATIYFGGGTPSLLAPPLINRFLTAVFRLLAVADDAEVTLEANPGTVTAESLAAYRTAGVNRLSLGVQSLDDRMLEKLGRIHTCRDARNAVDAARAAGFANLGIDLIHSLPGQDCRHWRSELLRALQLAPDHVSAYGLTVEEGTPFARLVEAGTLVLPEEEESARMFEMTMELLTGAGYDHYEISNFARPGYRSRHNQVYWQRGDYLGLGVGAHSFFRSPAPGCRWQNHESLADYRQALGAGRFAEEGLVRLTEREAMAEWLFLGLRMREGILIERFREEFGTPLGAVYGTVIDRLAECGLLSLEHGKMRLTDHGLLLSNRVFAAFL</sequence>
<reference evidence="12 13" key="1">
    <citation type="submission" date="2022-12" db="EMBL/GenBank/DDBJ databases">
        <title>Polyphasic characterization of Geotalea uranireducens NIT-SL11 newly isolated from a complex of sewage sludge and microbially reduced graphene oxide.</title>
        <authorList>
            <person name="Xie L."/>
            <person name="Yoshida N."/>
            <person name="Meng L."/>
        </authorList>
    </citation>
    <scope>NUCLEOTIDE SEQUENCE [LARGE SCALE GENOMIC DNA]</scope>
    <source>
        <strain evidence="12 13">NIT-SL11</strain>
    </source>
</reference>
<comment type="similarity">
    <text evidence="2">Belongs to the anaerobic coproporphyrinogen-III oxidase family. HemW subfamily.</text>
</comment>
<evidence type="ECO:0000256" key="1">
    <source>
        <dbReference type="ARBA" id="ARBA00001966"/>
    </source>
</evidence>
<dbReference type="PROSITE" id="PS51918">
    <property type="entry name" value="RADICAL_SAM"/>
    <property type="match status" value="1"/>
</dbReference>
<comment type="cofactor">
    <cofactor evidence="1">
        <name>[4Fe-4S] cluster</name>
        <dbReference type="ChEBI" id="CHEBI:49883"/>
    </cofactor>
</comment>
<name>A0ABN6VQV3_9BACT</name>
<keyword evidence="4 10" id="KW-0349">Heme</keyword>
<dbReference type="InterPro" id="IPR013785">
    <property type="entry name" value="Aldolase_TIM"/>
</dbReference>
<dbReference type="InterPro" id="IPR006638">
    <property type="entry name" value="Elp3/MiaA/NifB-like_rSAM"/>
</dbReference>
<keyword evidence="7 10" id="KW-0408">Iron</keyword>
<evidence type="ECO:0000313" key="12">
    <source>
        <dbReference type="EMBL" id="BDV41111.1"/>
    </source>
</evidence>
<evidence type="ECO:0000256" key="2">
    <source>
        <dbReference type="ARBA" id="ARBA00006100"/>
    </source>
</evidence>
<dbReference type="NCBIfam" id="TIGR00539">
    <property type="entry name" value="hemN_rel"/>
    <property type="match status" value="1"/>
</dbReference>
<dbReference type="Pfam" id="PF04055">
    <property type="entry name" value="Radical_SAM"/>
    <property type="match status" value="1"/>
</dbReference>
<keyword evidence="9 10" id="KW-0143">Chaperone</keyword>
<evidence type="ECO:0000256" key="7">
    <source>
        <dbReference type="ARBA" id="ARBA00023004"/>
    </source>
</evidence>
<accession>A0ABN6VQV3</accession>
<evidence type="ECO:0000256" key="8">
    <source>
        <dbReference type="ARBA" id="ARBA00023014"/>
    </source>
</evidence>
<keyword evidence="6 10" id="KW-0479">Metal-binding</keyword>
<dbReference type="SFLD" id="SFLDS00029">
    <property type="entry name" value="Radical_SAM"/>
    <property type="match status" value="1"/>
</dbReference>
<dbReference type="Pfam" id="PF06969">
    <property type="entry name" value="HemN_C"/>
    <property type="match status" value="1"/>
</dbReference>
<dbReference type="SUPFAM" id="SSF102114">
    <property type="entry name" value="Radical SAM enzymes"/>
    <property type="match status" value="1"/>
</dbReference>
<dbReference type="InterPro" id="IPR010723">
    <property type="entry name" value="HemN_C"/>
</dbReference>
<dbReference type="InterPro" id="IPR004559">
    <property type="entry name" value="HemW-like"/>
</dbReference>